<organism evidence="2">
    <name type="scientific">Anguilla anguilla</name>
    <name type="common">European freshwater eel</name>
    <name type="synonym">Muraena anguilla</name>
    <dbReference type="NCBI Taxonomy" id="7936"/>
    <lineage>
        <taxon>Eukaryota</taxon>
        <taxon>Metazoa</taxon>
        <taxon>Chordata</taxon>
        <taxon>Craniata</taxon>
        <taxon>Vertebrata</taxon>
        <taxon>Euteleostomi</taxon>
        <taxon>Actinopterygii</taxon>
        <taxon>Neopterygii</taxon>
        <taxon>Teleostei</taxon>
        <taxon>Anguilliformes</taxon>
        <taxon>Anguillidae</taxon>
        <taxon>Anguilla</taxon>
    </lineage>
</organism>
<evidence type="ECO:0000313" key="2">
    <source>
        <dbReference type="EMBL" id="JAH63451.1"/>
    </source>
</evidence>
<feature type="compositionally biased region" description="Low complexity" evidence="1">
    <location>
        <begin position="1"/>
        <end position="25"/>
    </location>
</feature>
<sequence length="45" mass="4780">MLISLLSNQPPSQSHSHSLSQALSRLGGGGGGLFKEKSTQNTEWI</sequence>
<reference evidence="2" key="1">
    <citation type="submission" date="2014-11" db="EMBL/GenBank/DDBJ databases">
        <authorList>
            <person name="Amaro Gonzalez C."/>
        </authorList>
    </citation>
    <scope>NUCLEOTIDE SEQUENCE</scope>
</reference>
<dbReference type="EMBL" id="GBXM01045126">
    <property type="protein sequence ID" value="JAH63451.1"/>
    <property type="molecule type" value="Transcribed_RNA"/>
</dbReference>
<reference evidence="2" key="2">
    <citation type="journal article" date="2015" name="Fish Shellfish Immunol.">
        <title>Early steps in the European eel (Anguilla anguilla)-Vibrio vulnificus interaction in the gills: Role of the RtxA13 toxin.</title>
        <authorList>
            <person name="Callol A."/>
            <person name="Pajuelo D."/>
            <person name="Ebbesson L."/>
            <person name="Teles M."/>
            <person name="MacKenzie S."/>
            <person name="Amaro C."/>
        </authorList>
    </citation>
    <scope>NUCLEOTIDE SEQUENCE</scope>
</reference>
<proteinExistence type="predicted"/>
<dbReference type="AlphaFoldDB" id="A0A0E9UC97"/>
<evidence type="ECO:0000256" key="1">
    <source>
        <dbReference type="SAM" id="MobiDB-lite"/>
    </source>
</evidence>
<feature type="region of interest" description="Disordered" evidence="1">
    <location>
        <begin position="1"/>
        <end position="45"/>
    </location>
</feature>
<accession>A0A0E9UC97</accession>
<name>A0A0E9UC97_ANGAN</name>
<protein>
    <submittedName>
        <fullName evidence="2">Uncharacterized protein</fullName>
    </submittedName>
</protein>